<organism evidence="1 2">
    <name type="scientific">Desulfuromonas versatilis</name>
    <dbReference type="NCBI Taxonomy" id="2802975"/>
    <lineage>
        <taxon>Bacteria</taxon>
        <taxon>Pseudomonadati</taxon>
        <taxon>Thermodesulfobacteriota</taxon>
        <taxon>Desulfuromonadia</taxon>
        <taxon>Desulfuromonadales</taxon>
        <taxon>Desulfuromonadaceae</taxon>
        <taxon>Desulfuromonas</taxon>
    </lineage>
</organism>
<dbReference type="InterPro" id="IPR037219">
    <property type="entry name" value="Peptidase_M41-like"/>
</dbReference>
<name>A0ABN6E1P4_9BACT</name>
<reference evidence="1 2" key="1">
    <citation type="journal article" date="2016" name="C (Basel)">
        <title>Selective Growth of and Electricity Production by Marine Exoelectrogenic Bacteria in Self-Aggregated Hydrogel of Microbially Reduced Graphene Oxide.</title>
        <authorList>
            <person name="Yoshida N."/>
            <person name="Goto Y."/>
            <person name="Miyata Y."/>
        </authorList>
    </citation>
    <scope>NUCLEOTIDE SEQUENCE [LARGE SCALE GENOMIC DNA]</scope>
    <source>
        <strain evidence="1 2">NIT-T3</strain>
    </source>
</reference>
<dbReference type="EMBL" id="AP024355">
    <property type="protein sequence ID" value="BCR06194.1"/>
    <property type="molecule type" value="Genomic_DNA"/>
</dbReference>
<reference evidence="1 2" key="2">
    <citation type="journal article" date="2021" name="Int. J. Syst. Evol. Microbiol.">
        <title>Isolation and Polyphasic Characterization of Desulfuromonas versatilis sp. Nov., an Electrogenic Bacteria Capable of Versatile Metabolism Isolated from a Graphene Oxide-Reducing Enrichment Culture.</title>
        <authorList>
            <person name="Xie L."/>
            <person name="Yoshida N."/>
            <person name="Ishii S."/>
            <person name="Meng L."/>
        </authorList>
    </citation>
    <scope>NUCLEOTIDE SEQUENCE [LARGE SCALE GENOMIC DNA]</scope>
    <source>
        <strain evidence="1 2">NIT-T3</strain>
    </source>
</reference>
<dbReference type="SUPFAM" id="SSF140990">
    <property type="entry name" value="FtsH protease domain-like"/>
    <property type="match status" value="1"/>
</dbReference>
<dbReference type="Gene3D" id="1.20.58.760">
    <property type="entry name" value="Peptidase M41"/>
    <property type="match status" value="1"/>
</dbReference>
<dbReference type="RefSeq" id="WP_221249567.1">
    <property type="nucleotide sequence ID" value="NZ_AP024355.1"/>
</dbReference>
<keyword evidence="2" id="KW-1185">Reference proteome</keyword>
<accession>A0ABN6E1P4</accession>
<proteinExistence type="predicted"/>
<sequence length="174" mass="18669">MIPEIRRVAVHQAGHAVVQALVGRGRFTPARVTLGVEYWRGLAGCGEAALDQEVSLGLYEFGLVTMAGIAAEQRYLELGPPATNPLVALSDLAEWREEAWKVLQNHARARLVGLNVMRRLQQWMADGATWQVIEQLADELLATGSVEGARLQGILAPLTGGAARKNTAAAAPVP</sequence>
<evidence type="ECO:0000313" key="2">
    <source>
        <dbReference type="Proteomes" id="UP001319827"/>
    </source>
</evidence>
<gene>
    <name evidence="1" type="ORF">DESUT3_32630</name>
</gene>
<protein>
    <recommendedName>
        <fullName evidence="3">Peptidase M41 domain-containing protein</fullName>
    </recommendedName>
</protein>
<dbReference type="Proteomes" id="UP001319827">
    <property type="component" value="Chromosome"/>
</dbReference>
<evidence type="ECO:0008006" key="3">
    <source>
        <dbReference type="Google" id="ProtNLM"/>
    </source>
</evidence>
<evidence type="ECO:0000313" key="1">
    <source>
        <dbReference type="EMBL" id="BCR06194.1"/>
    </source>
</evidence>